<dbReference type="SMART" id="SM00487">
    <property type="entry name" value="DEXDc"/>
    <property type="match status" value="1"/>
</dbReference>
<dbReference type="EMBL" id="JAVHNQ010000013">
    <property type="protein sequence ID" value="KAK6334059.1"/>
    <property type="molecule type" value="Genomic_DNA"/>
</dbReference>
<reference evidence="10 11" key="1">
    <citation type="submission" date="2019-10" db="EMBL/GenBank/DDBJ databases">
        <authorList>
            <person name="Palmer J.M."/>
        </authorList>
    </citation>
    <scope>NUCLEOTIDE SEQUENCE [LARGE SCALE GENOMIC DNA]</scope>
    <source>
        <strain evidence="10 11">TWF696</strain>
    </source>
</reference>
<evidence type="ECO:0000256" key="1">
    <source>
        <dbReference type="ARBA" id="ARBA00022723"/>
    </source>
</evidence>
<evidence type="ECO:0000256" key="2">
    <source>
        <dbReference type="ARBA" id="ARBA00022741"/>
    </source>
</evidence>
<keyword evidence="6" id="KW-0067">ATP-binding</keyword>
<keyword evidence="5" id="KW-0862">Zinc</keyword>
<dbReference type="InterPro" id="IPR052583">
    <property type="entry name" value="ATP-helicase/E3_Ub-Ligase"/>
</dbReference>
<evidence type="ECO:0000256" key="7">
    <source>
        <dbReference type="PROSITE-ProRule" id="PRU00175"/>
    </source>
</evidence>
<dbReference type="Pfam" id="PF26021">
    <property type="entry name" value="Ferritin_C144_05"/>
    <property type="match status" value="1"/>
</dbReference>
<dbReference type="InterPro" id="IPR038718">
    <property type="entry name" value="SNF2-like_sf"/>
</dbReference>
<feature type="compositionally biased region" description="Basic and acidic residues" evidence="8">
    <location>
        <begin position="1469"/>
        <end position="1494"/>
    </location>
</feature>
<dbReference type="InterPro" id="IPR001841">
    <property type="entry name" value="Znf_RING"/>
</dbReference>
<proteinExistence type="predicted"/>
<evidence type="ECO:0000256" key="6">
    <source>
        <dbReference type="ARBA" id="ARBA00022840"/>
    </source>
</evidence>
<gene>
    <name evidence="10" type="ORF">TWF696_002561</name>
</gene>
<dbReference type="PANTHER" id="PTHR45865">
    <property type="entry name" value="E3 UBIQUITIN-PROTEIN LIGASE SHPRH FAMILY MEMBER"/>
    <property type="match status" value="1"/>
</dbReference>
<dbReference type="Gene3D" id="3.30.40.10">
    <property type="entry name" value="Zinc/RING finger domain, C3HC4 (zinc finger)"/>
    <property type="match status" value="1"/>
</dbReference>
<sequence length="1606" mass="180715">MARPVGTSILQTIEVHTKASDDFPVPLKPKPVPISNKRKFAHDGVIEPVGPKDEGSTPPPEYLTIWRHRLQLNLHKKDLPGIQSHFRAVLPDAADETAVYANIKLQRRYFSTDAIHFAICLAGADDVPHLLSGRVTTTPENRAFCTLLAELQRNQKAREGFSTSWLLQSPNLTRDSPHITLESILKRRDNSSIDWKVEKWLPAFLALTVGGSSEQPMDLTQLEGIMGASASGKGTAIKARDFYSAVYVPDPDNLVPEMIQVSELTTPMFPFQMRTVSWMMEREGVTGKGGYVRPLPVVPSLPSLCIQETVDWDGNKMWVSVPLALTTSNKQEIENLAAACRIQGGILAEEMGLGKTVELISLLSLHRREIQAGEETVIDLYTGADVRASGSTLIICPPSIIQQWVSELALHAPGLRVLEYRGTRDLVQRVAQKKTGARGKVSNGKYLENILELQQITNAELIDYLLEYDIVLSSYTVLASELHYAERPPERSMRHQRRYERRSCPLVEISWWRVCLDEAQMIENGVSNAAQVARVIPRINAWAVTGTPVQKSIEDLFGLLIFLRQVPWCMNRAAWERLCANKECFAGVFRELALRHTKDLVHEEIKLPKQHRTAISLRFSQIEEENYQKLFEQACETIGVHLDGSPLVEDWDPESEDVRTHMREWLVRLRQTCVHPEIGVRNRRALGTSGQLRTVDQVLEAMIQQNTTSAKQDQRAMFVCIAARAQATLEALEKPQEAIDMLMESLDSMDTAVEECRKDVEAEALRRKAKKLDRKERAADRPRHSSQASGDNEVEERDRTEEAWKESDDESDDDEGDGSGPASELNKRKNRLRDFIEVKHLFHFLLGNAYFNLKDEIPEVDEERHEERERYGKLEDEHFEIAKRLRKELMLEQDTLVNNYITAIKRRTEMQDFVVIPELFLDAQKGGIESSSIIDDITSLAERLNEQADVLDEWREKLIQILQIPLIDQEEGAEGDELQASAESQDEGFLYVSLLRAVVADRAEALTGFTSELAIAETREARLRAEGQDDKHKALFEELSARRDEVKPINVEVNIDTGTSAMPFSMKGLTAKLRRLAHPTREDAASSSRAKVEAGLVAQTLSKLQPLLADQEKVLKGLQKEIDFLADVFNARAEFYRQLQAVSDMVRQFDEKKVLKANHVAKIDQLLAKYVAEINALSTSFAKLTAKGRFLQHLQETQGESQRMCIICQDPVTLGVLTVCGHQFCKECMEAWFRHHPSCPVCKRKLKTAVDLYPVRYHTEDVTIEKEVRETTGPSSSTAATTREITSPSGSSQPPSNNIKIYTGIDEDVFQQIKKIPVKTSFGSKIDMVVKHLIWIRRTTATKSVIFSQWKEVLDVFQNALRTNDIDFASLEDRSGGLQSFKRDPKCEVFLLHARSQSAGLTLVDASNVFLCEPLVNTGLELQAIARVHRIGQRRETGVYLYIIGGTVEEGVYRHATTRRLEMLSAKAANEDSPRKKRKGNVDVKGKKRARDDGFDGEELEMQLETANSMQLEGAVKMVERGKGGGEVVDNKQLWSCLFQVSRERGGVVDGVVAEQVHREAVASAREVGRGNVVDDSSGPATVNLQGRLRGGDVESARARKRSRME</sequence>
<dbReference type="SUPFAM" id="SSF57850">
    <property type="entry name" value="RING/U-box"/>
    <property type="match status" value="1"/>
</dbReference>
<dbReference type="Proteomes" id="UP001375240">
    <property type="component" value="Unassembled WGS sequence"/>
</dbReference>
<keyword evidence="1" id="KW-0479">Metal-binding</keyword>
<keyword evidence="4" id="KW-0378">Hydrolase</keyword>
<dbReference type="InterPro" id="IPR013083">
    <property type="entry name" value="Znf_RING/FYVE/PHD"/>
</dbReference>
<dbReference type="SUPFAM" id="SSF52540">
    <property type="entry name" value="P-loop containing nucleoside triphosphate hydrolases"/>
    <property type="match status" value="2"/>
</dbReference>
<keyword evidence="3 7" id="KW-0863">Zinc-finger</keyword>
<dbReference type="SMART" id="SM00184">
    <property type="entry name" value="RING"/>
    <property type="match status" value="1"/>
</dbReference>
<dbReference type="GO" id="GO:0061630">
    <property type="term" value="F:ubiquitin protein ligase activity"/>
    <property type="evidence" value="ECO:0007669"/>
    <property type="project" value="TreeGrafter"/>
</dbReference>
<dbReference type="GO" id="GO:0008270">
    <property type="term" value="F:zinc ion binding"/>
    <property type="evidence" value="ECO:0007669"/>
    <property type="project" value="UniProtKB-KW"/>
</dbReference>
<dbReference type="InterPro" id="IPR001650">
    <property type="entry name" value="Helicase_C-like"/>
</dbReference>
<evidence type="ECO:0000256" key="3">
    <source>
        <dbReference type="ARBA" id="ARBA00022771"/>
    </source>
</evidence>
<dbReference type="CDD" id="cd18793">
    <property type="entry name" value="SF2_C_SNF"/>
    <property type="match status" value="1"/>
</dbReference>
<dbReference type="InterPro" id="IPR049730">
    <property type="entry name" value="SNF2/RAD54-like_C"/>
</dbReference>
<feature type="compositionally biased region" description="Low complexity" evidence="8">
    <location>
        <begin position="1275"/>
        <end position="1296"/>
    </location>
</feature>
<dbReference type="Gene3D" id="3.40.50.300">
    <property type="entry name" value="P-loop containing nucleotide triphosphate hydrolases"/>
    <property type="match status" value="1"/>
</dbReference>
<dbReference type="GO" id="GO:0005634">
    <property type="term" value="C:nucleus"/>
    <property type="evidence" value="ECO:0007669"/>
    <property type="project" value="TreeGrafter"/>
</dbReference>
<evidence type="ECO:0000259" key="9">
    <source>
        <dbReference type="PROSITE" id="PS50089"/>
    </source>
</evidence>
<feature type="compositionally biased region" description="Basic and acidic residues" evidence="8">
    <location>
        <begin position="1590"/>
        <end position="1606"/>
    </location>
</feature>
<dbReference type="CDD" id="cd18070">
    <property type="entry name" value="DEXQc_SHPRH"/>
    <property type="match status" value="1"/>
</dbReference>
<dbReference type="InterPro" id="IPR059033">
    <property type="entry name" value="C144_05_dom"/>
</dbReference>
<feature type="region of interest" description="Disordered" evidence="8">
    <location>
        <begin position="1267"/>
        <end position="1298"/>
    </location>
</feature>
<evidence type="ECO:0000256" key="4">
    <source>
        <dbReference type="ARBA" id="ARBA00022801"/>
    </source>
</evidence>
<evidence type="ECO:0000256" key="8">
    <source>
        <dbReference type="SAM" id="MobiDB-lite"/>
    </source>
</evidence>
<keyword evidence="11" id="KW-1185">Reference proteome</keyword>
<feature type="compositionally biased region" description="Acidic residues" evidence="8">
    <location>
        <begin position="807"/>
        <end position="817"/>
    </location>
</feature>
<feature type="compositionally biased region" description="Basic and acidic residues" evidence="8">
    <location>
        <begin position="773"/>
        <end position="783"/>
    </location>
</feature>
<dbReference type="GO" id="GO:0005524">
    <property type="term" value="F:ATP binding"/>
    <property type="evidence" value="ECO:0007669"/>
    <property type="project" value="InterPro"/>
</dbReference>
<dbReference type="Gene3D" id="3.40.50.10810">
    <property type="entry name" value="Tandem AAA-ATPase domain"/>
    <property type="match status" value="1"/>
</dbReference>
<feature type="region of interest" description="Disordered" evidence="8">
    <location>
        <begin position="1571"/>
        <end position="1606"/>
    </location>
</feature>
<dbReference type="InterPro" id="IPR000330">
    <property type="entry name" value="SNF2_N"/>
</dbReference>
<dbReference type="PROSITE" id="PS00518">
    <property type="entry name" value="ZF_RING_1"/>
    <property type="match status" value="1"/>
</dbReference>
<dbReference type="GO" id="GO:0000209">
    <property type="term" value="P:protein polyubiquitination"/>
    <property type="evidence" value="ECO:0007669"/>
    <property type="project" value="TreeGrafter"/>
</dbReference>
<dbReference type="InterPro" id="IPR027417">
    <property type="entry name" value="P-loop_NTPase"/>
</dbReference>
<evidence type="ECO:0000256" key="5">
    <source>
        <dbReference type="ARBA" id="ARBA00022833"/>
    </source>
</evidence>
<dbReference type="GO" id="GO:0006974">
    <property type="term" value="P:DNA damage response"/>
    <property type="evidence" value="ECO:0007669"/>
    <property type="project" value="TreeGrafter"/>
</dbReference>
<organism evidence="10 11">
    <name type="scientific">Orbilia brochopaga</name>
    <dbReference type="NCBI Taxonomy" id="3140254"/>
    <lineage>
        <taxon>Eukaryota</taxon>
        <taxon>Fungi</taxon>
        <taxon>Dikarya</taxon>
        <taxon>Ascomycota</taxon>
        <taxon>Pezizomycotina</taxon>
        <taxon>Orbiliomycetes</taxon>
        <taxon>Orbiliales</taxon>
        <taxon>Orbiliaceae</taxon>
        <taxon>Orbilia</taxon>
    </lineage>
</organism>
<keyword evidence="2" id="KW-0547">Nucleotide-binding</keyword>
<comment type="caution">
    <text evidence="10">The sequence shown here is derived from an EMBL/GenBank/DDBJ whole genome shotgun (WGS) entry which is preliminary data.</text>
</comment>
<evidence type="ECO:0000313" key="11">
    <source>
        <dbReference type="Proteomes" id="UP001375240"/>
    </source>
</evidence>
<dbReference type="PANTHER" id="PTHR45865:SF1">
    <property type="entry name" value="E3 UBIQUITIN-PROTEIN LIGASE SHPRH"/>
    <property type="match status" value="1"/>
</dbReference>
<protein>
    <recommendedName>
        <fullName evidence="9">RING-type domain-containing protein</fullName>
    </recommendedName>
</protein>
<name>A0AAV9U333_9PEZI</name>
<dbReference type="InterPro" id="IPR017907">
    <property type="entry name" value="Znf_RING_CS"/>
</dbReference>
<dbReference type="InterPro" id="IPR014001">
    <property type="entry name" value="Helicase_ATP-bd"/>
</dbReference>
<dbReference type="Pfam" id="PF00271">
    <property type="entry name" value="Helicase_C"/>
    <property type="match status" value="1"/>
</dbReference>
<dbReference type="Pfam" id="PF00176">
    <property type="entry name" value="SNF2-rel_dom"/>
    <property type="match status" value="1"/>
</dbReference>
<dbReference type="GO" id="GO:0016787">
    <property type="term" value="F:hydrolase activity"/>
    <property type="evidence" value="ECO:0007669"/>
    <property type="project" value="UniProtKB-KW"/>
</dbReference>
<accession>A0AAV9U333</accession>
<dbReference type="PROSITE" id="PS50089">
    <property type="entry name" value="ZF_RING_2"/>
    <property type="match status" value="1"/>
</dbReference>
<feature type="region of interest" description="Disordered" evidence="8">
    <location>
        <begin position="767"/>
        <end position="826"/>
    </location>
</feature>
<feature type="domain" description="RING-type" evidence="9">
    <location>
        <begin position="1205"/>
        <end position="1243"/>
    </location>
</feature>
<evidence type="ECO:0000313" key="10">
    <source>
        <dbReference type="EMBL" id="KAK6334059.1"/>
    </source>
</evidence>
<dbReference type="Pfam" id="PF13639">
    <property type="entry name" value="zf-RING_2"/>
    <property type="match status" value="1"/>
</dbReference>
<feature type="region of interest" description="Disordered" evidence="8">
    <location>
        <begin position="1467"/>
        <end position="1496"/>
    </location>
</feature>
<feature type="compositionally biased region" description="Basic and acidic residues" evidence="8">
    <location>
        <begin position="796"/>
        <end position="806"/>
    </location>
</feature>